<evidence type="ECO:0000313" key="2">
    <source>
        <dbReference type="EMBL" id="MFC4076674.1"/>
    </source>
</evidence>
<comment type="caution">
    <text evidence="2">The sequence shown here is derived from an EMBL/GenBank/DDBJ whole genome shotgun (WGS) entry which is preliminary data.</text>
</comment>
<gene>
    <name evidence="2" type="ORF">ACFOUO_07610</name>
</gene>
<reference evidence="3" key="1">
    <citation type="journal article" date="2019" name="Int. J. Syst. Evol. Microbiol.">
        <title>The Global Catalogue of Microorganisms (GCM) 10K type strain sequencing project: providing services to taxonomists for standard genome sequencing and annotation.</title>
        <authorList>
            <consortium name="The Broad Institute Genomics Platform"/>
            <consortium name="The Broad Institute Genome Sequencing Center for Infectious Disease"/>
            <person name="Wu L."/>
            <person name="Ma J."/>
        </authorList>
    </citation>
    <scope>NUCLEOTIDE SEQUENCE [LARGE SCALE GENOMIC DNA]</scope>
    <source>
        <strain evidence="3">IBRC-M 10813</strain>
    </source>
</reference>
<name>A0ABV8JH67_9BACL</name>
<evidence type="ECO:0000313" key="3">
    <source>
        <dbReference type="Proteomes" id="UP001595843"/>
    </source>
</evidence>
<feature type="region of interest" description="Disordered" evidence="1">
    <location>
        <begin position="50"/>
        <end position="70"/>
    </location>
</feature>
<feature type="compositionally biased region" description="Basic and acidic residues" evidence="1">
    <location>
        <begin position="50"/>
        <end position="63"/>
    </location>
</feature>
<accession>A0ABV8JH67</accession>
<protein>
    <submittedName>
        <fullName evidence="2">Uncharacterized protein</fullName>
    </submittedName>
</protein>
<sequence>MSYKKMKCVSFDMAERSDRALYDMVSRNREDFSDLVKKLLFSWAYGYQKPEKEEPRDQGEDIRNSGVPFG</sequence>
<dbReference type="Proteomes" id="UP001595843">
    <property type="component" value="Unassembled WGS sequence"/>
</dbReference>
<keyword evidence="3" id="KW-1185">Reference proteome</keyword>
<dbReference type="RefSeq" id="WP_380703827.1">
    <property type="nucleotide sequence ID" value="NZ_JBHSAP010000009.1"/>
</dbReference>
<evidence type="ECO:0000256" key="1">
    <source>
        <dbReference type="SAM" id="MobiDB-lite"/>
    </source>
</evidence>
<organism evidence="2 3">
    <name type="scientific">Salinithrix halophila</name>
    <dbReference type="NCBI Taxonomy" id="1485204"/>
    <lineage>
        <taxon>Bacteria</taxon>
        <taxon>Bacillati</taxon>
        <taxon>Bacillota</taxon>
        <taxon>Bacilli</taxon>
        <taxon>Bacillales</taxon>
        <taxon>Thermoactinomycetaceae</taxon>
        <taxon>Salinithrix</taxon>
    </lineage>
</organism>
<proteinExistence type="predicted"/>
<dbReference type="EMBL" id="JBHSAP010000009">
    <property type="protein sequence ID" value="MFC4076674.1"/>
    <property type="molecule type" value="Genomic_DNA"/>
</dbReference>